<comment type="caution">
    <text evidence="3">The sequence shown here is derived from an EMBL/GenBank/DDBJ whole genome shotgun (WGS) entry which is preliminary data.</text>
</comment>
<dbReference type="GO" id="GO:0016829">
    <property type="term" value="F:lyase activity"/>
    <property type="evidence" value="ECO:0007669"/>
    <property type="project" value="UniProtKB-ARBA"/>
</dbReference>
<feature type="domain" description="Adenylosuccinate lyase C-terminal" evidence="2">
    <location>
        <begin position="363"/>
        <end position="436"/>
    </location>
</feature>
<dbReference type="AlphaFoldDB" id="A0A0D0Q8I1"/>
<dbReference type="InterPro" id="IPR000362">
    <property type="entry name" value="Fumarate_lyase_fam"/>
</dbReference>
<reference evidence="3 4" key="1">
    <citation type="submission" date="2013-01" db="EMBL/GenBank/DDBJ databases">
        <authorList>
            <person name="Fiebig A."/>
            <person name="Goeker M."/>
            <person name="Klenk H.-P.P."/>
        </authorList>
    </citation>
    <scope>NUCLEOTIDE SEQUENCE [LARGE SCALE GENOMIC DNA]</scope>
    <source>
        <strain evidence="3 4">DSM 24838</strain>
    </source>
</reference>
<evidence type="ECO:0000313" key="4">
    <source>
        <dbReference type="Proteomes" id="UP000035100"/>
    </source>
</evidence>
<dbReference type="InterPro" id="IPR008948">
    <property type="entry name" value="L-Aspartase-like"/>
</dbReference>
<accession>A0A0D0Q8I1</accession>
<keyword evidence="3" id="KW-0413">Isomerase</keyword>
<dbReference type="GO" id="GO:0047472">
    <property type="term" value="F:3-carboxy-cis,cis-muconate cycloisomerase activity"/>
    <property type="evidence" value="ECO:0007669"/>
    <property type="project" value="UniProtKB-EC"/>
</dbReference>
<dbReference type="PRINTS" id="PR00145">
    <property type="entry name" value="ARGSUCLYASE"/>
</dbReference>
<dbReference type="PANTHER" id="PTHR43172">
    <property type="entry name" value="ADENYLOSUCCINATE LYASE"/>
    <property type="match status" value="1"/>
</dbReference>
<sequence>MTGSIYDSGIYRDLVLDRETAALFTDSAEVRAMMIVEGALAKAQGAVGLIPEVSARAIHRASLELQLDPGGLSAETGRSAVPVPALVAAFREAMQAPEHGAWIHYGATSQDIVDTALALRLRQALAIWEGRLRALAAALGRLAEAHAETPMAARTYGQVATVTSFGAVVAGWGAPLLDLLDELPAVRDGVTRVSLSGAAGTLSAMGDTGPEVRARLAEGLGLSDPGRSWHTDRGGIARLAGWMTRGTGAMGKMGEDLILLTQSGFGEVRLPAAGGSSTMPQKQNPVMPSLLVTLARVGAALEGVVQGAVLHRQQRDGAAWIAEWFVLPQLCLGFGRALQVAQDLAEGVAPDADAMAARIDDGTGLIFAEALSFALAKAMPRPDAQAAVKAMCKDVAAGAGSLPDLARARWPDLDLSSAFDPAAQLGTAPAEARAFAARAAG</sequence>
<dbReference type="InterPro" id="IPR019468">
    <property type="entry name" value="AdenyloSucc_lyase_C"/>
</dbReference>
<dbReference type="EC" id="5.5.1.2" evidence="3"/>
<evidence type="ECO:0000313" key="3">
    <source>
        <dbReference type="EMBL" id="KIQ70684.1"/>
    </source>
</evidence>
<dbReference type="Gene3D" id="1.20.200.10">
    <property type="entry name" value="Fumarase/aspartase (Central domain)"/>
    <property type="match status" value="1"/>
</dbReference>
<dbReference type="InterPro" id="IPR020557">
    <property type="entry name" value="Fumarate_lyase_CS"/>
</dbReference>
<dbReference type="PROSITE" id="PS00163">
    <property type="entry name" value="FUMARATE_LYASES"/>
    <property type="match status" value="1"/>
</dbReference>
<proteinExistence type="inferred from homology"/>
<evidence type="ECO:0000259" key="2">
    <source>
        <dbReference type="SMART" id="SM00998"/>
    </source>
</evidence>
<dbReference type="PANTHER" id="PTHR43172:SF2">
    <property type="entry name" value="ADENYLOSUCCINATE LYASE C-TERMINAL DOMAIN-CONTAINING PROTEIN"/>
    <property type="match status" value="1"/>
</dbReference>
<dbReference type="PATRIC" id="fig|1123501.6.peg.1134"/>
<keyword evidence="4" id="KW-1185">Reference proteome</keyword>
<dbReference type="Gene3D" id="1.10.40.30">
    <property type="entry name" value="Fumarase/aspartase (C-terminal domain)"/>
    <property type="match status" value="1"/>
</dbReference>
<evidence type="ECO:0000256" key="1">
    <source>
        <dbReference type="ARBA" id="ARBA00034772"/>
    </source>
</evidence>
<dbReference type="RefSeq" id="WP_018302844.1">
    <property type="nucleotide sequence ID" value="NZ_KB902288.1"/>
</dbReference>
<dbReference type="SUPFAM" id="SSF48557">
    <property type="entry name" value="L-aspartase-like"/>
    <property type="match status" value="1"/>
</dbReference>
<dbReference type="SMART" id="SM00998">
    <property type="entry name" value="ADSL_C"/>
    <property type="match status" value="1"/>
</dbReference>
<dbReference type="PRINTS" id="PR00149">
    <property type="entry name" value="FUMRATELYASE"/>
</dbReference>
<gene>
    <name evidence="3" type="ORF">Wenmar_01062</name>
</gene>
<protein>
    <submittedName>
        <fullName evidence="3">3-carboxy-cis,cis-muconate cycloisomerase</fullName>
        <ecNumber evidence="3">5.5.1.2</ecNumber>
    </submittedName>
</protein>
<dbReference type="Proteomes" id="UP000035100">
    <property type="component" value="Unassembled WGS sequence"/>
</dbReference>
<dbReference type="Pfam" id="PF00206">
    <property type="entry name" value="Lyase_1"/>
    <property type="match status" value="1"/>
</dbReference>
<organism evidence="3 4">
    <name type="scientific">Wenxinia marina DSM 24838</name>
    <dbReference type="NCBI Taxonomy" id="1123501"/>
    <lineage>
        <taxon>Bacteria</taxon>
        <taxon>Pseudomonadati</taxon>
        <taxon>Pseudomonadota</taxon>
        <taxon>Alphaproteobacteria</taxon>
        <taxon>Rhodobacterales</taxon>
        <taxon>Roseobacteraceae</taxon>
        <taxon>Wenxinia</taxon>
    </lineage>
</organism>
<dbReference type="EMBL" id="AONG01000005">
    <property type="protein sequence ID" value="KIQ70684.1"/>
    <property type="molecule type" value="Genomic_DNA"/>
</dbReference>
<dbReference type="OrthoDB" id="9768878at2"/>
<comment type="similarity">
    <text evidence="1">Belongs to the class-II fumarase/aspartase family.</text>
</comment>
<dbReference type="STRING" id="1123501.Wenmar_01062"/>
<dbReference type="InterPro" id="IPR022761">
    <property type="entry name" value="Fumarate_lyase_N"/>
</dbReference>
<dbReference type="eggNOG" id="COG0015">
    <property type="taxonomic scope" value="Bacteria"/>
</dbReference>
<name>A0A0D0Q8I1_9RHOB</name>